<evidence type="ECO:0000313" key="2">
    <source>
        <dbReference type="EMBL" id="HIS92689.1"/>
    </source>
</evidence>
<dbReference type="InterPro" id="IPR023210">
    <property type="entry name" value="NADP_OxRdtase_dom"/>
</dbReference>
<dbReference type="SUPFAM" id="SSF51430">
    <property type="entry name" value="NAD(P)-linked oxidoreductase"/>
    <property type="match status" value="1"/>
</dbReference>
<protein>
    <submittedName>
        <fullName evidence="2">Aldo/keto reductase</fullName>
    </submittedName>
</protein>
<dbReference type="Pfam" id="PF00248">
    <property type="entry name" value="Aldo_ket_red"/>
    <property type="match status" value="1"/>
</dbReference>
<dbReference type="InterPro" id="IPR036812">
    <property type="entry name" value="NAD(P)_OxRdtase_dom_sf"/>
</dbReference>
<comment type="caution">
    <text evidence="2">The sequence shown here is derived from an EMBL/GenBank/DDBJ whole genome shotgun (WGS) entry which is preliminary data.</text>
</comment>
<dbReference type="AlphaFoldDB" id="A0A9D1G095"/>
<evidence type="ECO:0000259" key="1">
    <source>
        <dbReference type="Pfam" id="PF00248"/>
    </source>
</evidence>
<dbReference type="EMBL" id="DVJN01000132">
    <property type="protein sequence ID" value="HIS92689.1"/>
    <property type="molecule type" value="Genomic_DNA"/>
</dbReference>
<evidence type="ECO:0000313" key="3">
    <source>
        <dbReference type="Proteomes" id="UP000824140"/>
    </source>
</evidence>
<dbReference type="Gene3D" id="3.20.20.100">
    <property type="entry name" value="NADP-dependent oxidoreductase domain"/>
    <property type="match status" value="1"/>
</dbReference>
<organism evidence="2 3">
    <name type="scientific">Candidatus Alectryocaccomicrobium excrementavium</name>
    <dbReference type="NCBI Taxonomy" id="2840668"/>
    <lineage>
        <taxon>Bacteria</taxon>
        <taxon>Bacillati</taxon>
        <taxon>Bacillota</taxon>
        <taxon>Clostridia</taxon>
        <taxon>Candidatus Alectryocaccomicrobium</taxon>
    </lineage>
</organism>
<reference evidence="2" key="1">
    <citation type="submission" date="2020-10" db="EMBL/GenBank/DDBJ databases">
        <authorList>
            <person name="Gilroy R."/>
        </authorList>
    </citation>
    <scope>NUCLEOTIDE SEQUENCE</scope>
    <source>
        <strain evidence="2">13766</strain>
    </source>
</reference>
<sequence>FQKGFFEGPFLGDLEKYAELNRKCEELAEKYGVTPTGIAVAWLTRHPANIQVVLGTTRPSRMLEGCAGSEIPLAREEWYGLYKAAGNMVP</sequence>
<accession>A0A9D1G095</accession>
<name>A0A9D1G095_9FIRM</name>
<gene>
    <name evidence="2" type="ORF">IAA84_06675</name>
</gene>
<dbReference type="Proteomes" id="UP000824140">
    <property type="component" value="Unassembled WGS sequence"/>
</dbReference>
<proteinExistence type="predicted"/>
<feature type="domain" description="NADP-dependent oxidoreductase" evidence="1">
    <location>
        <begin position="14"/>
        <end position="78"/>
    </location>
</feature>
<feature type="non-terminal residue" evidence="2">
    <location>
        <position position="1"/>
    </location>
</feature>
<reference evidence="2" key="2">
    <citation type="journal article" date="2021" name="PeerJ">
        <title>Extensive microbial diversity within the chicken gut microbiome revealed by metagenomics and culture.</title>
        <authorList>
            <person name="Gilroy R."/>
            <person name="Ravi A."/>
            <person name="Getino M."/>
            <person name="Pursley I."/>
            <person name="Horton D.L."/>
            <person name="Alikhan N.F."/>
            <person name="Baker D."/>
            <person name="Gharbi K."/>
            <person name="Hall N."/>
            <person name="Watson M."/>
            <person name="Adriaenssens E.M."/>
            <person name="Foster-Nyarko E."/>
            <person name="Jarju S."/>
            <person name="Secka A."/>
            <person name="Antonio M."/>
            <person name="Oren A."/>
            <person name="Chaudhuri R.R."/>
            <person name="La Ragione R."/>
            <person name="Hildebrand F."/>
            <person name="Pallen M.J."/>
        </authorList>
    </citation>
    <scope>NUCLEOTIDE SEQUENCE</scope>
    <source>
        <strain evidence="2">13766</strain>
    </source>
</reference>